<proteinExistence type="predicted"/>
<protein>
    <submittedName>
        <fullName evidence="1">Uncharacterized protein</fullName>
    </submittedName>
</protein>
<sequence length="86" mass="9704">MYPPLPRYTGRTTLSRVPLTIQPILNNTKTTNSYARGPITKPRAVSFCTVQLLMDGPRPSKNSNAHILRKKYNKTFDAHADKTDCN</sequence>
<keyword evidence="2" id="KW-1185">Reference proteome</keyword>
<dbReference type="EMBL" id="JAIWYP010000011">
    <property type="protein sequence ID" value="KAH3733547.1"/>
    <property type="molecule type" value="Genomic_DNA"/>
</dbReference>
<dbReference type="Proteomes" id="UP000828390">
    <property type="component" value="Unassembled WGS sequence"/>
</dbReference>
<name>A0A9D4CUD3_DREPO</name>
<comment type="caution">
    <text evidence="1">The sequence shown here is derived from an EMBL/GenBank/DDBJ whole genome shotgun (WGS) entry which is preliminary data.</text>
</comment>
<accession>A0A9D4CUD3</accession>
<reference evidence="1" key="1">
    <citation type="journal article" date="2019" name="bioRxiv">
        <title>The Genome of the Zebra Mussel, Dreissena polymorpha: A Resource for Invasive Species Research.</title>
        <authorList>
            <person name="McCartney M.A."/>
            <person name="Auch B."/>
            <person name="Kono T."/>
            <person name="Mallez S."/>
            <person name="Zhang Y."/>
            <person name="Obille A."/>
            <person name="Becker A."/>
            <person name="Abrahante J.E."/>
            <person name="Garbe J."/>
            <person name="Badalamenti J.P."/>
            <person name="Herman A."/>
            <person name="Mangelson H."/>
            <person name="Liachko I."/>
            <person name="Sullivan S."/>
            <person name="Sone E.D."/>
            <person name="Koren S."/>
            <person name="Silverstein K.A.T."/>
            <person name="Beckman K.B."/>
            <person name="Gohl D.M."/>
        </authorList>
    </citation>
    <scope>NUCLEOTIDE SEQUENCE</scope>
    <source>
        <strain evidence="1">Duluth1</strain>
        <tissue evidence="1">Whole animal</tissue>
    </source>
</reference>
<reference evidence="1" key="2">
    <citation type="submission" date="2020-11" db="EMBL/GenBank/DDBJ databases">
        <authorList>
            <person name="McCartney M.A."/>
            <person name="Auch B."/>
            <person name="Kono T."/>
            <person name="Mallez S."/>
            <person name="Becker A."/>
            <person name="Gohl D.M."/>
            <person name="Silverstein K.A.T."/>
            <person name="Koren S."/>
            <person name="Bechman K.B."/>
            <person name="Herman A."/>
            <person name="Abrahante J.E."/>
            <person name="Garbe J."/>
        </authorList>
    </citation>
    <scope>NUCLEOTIDE SEQUENCE</scope>
    <source>
        <strain evidence="1">Duluth1</strain>
        <tissue evidence="1">Whole animal</tissue>
    </source>
</reference>
<evidence type="ECO:0000313" key="2">
    <source>
        <dbReference type="Proteomes" id="UP000828390"/>
    </source>
</evidence>
<dbReference type="AlphaFoldDB" id="A0A9D4CUD3"/>
<evidence type="ECO:0000313" key="1">
    <source>
        <dbReference type="EMBL" id="KAH3733547.1"/>
    </source>
</evidence>
<gene>
    <name evidence="1" type="ORF">DPMN_039976</name>
</gene>
<organism evidence="1 2">
    <name type="scientific">Dreissena polymorpha</name>
    <name type="common">Zebra mussel</name>
    <name type="synonym">Mytilus polymorpha</name>
    <dbReference type="NCBI Taxonomy" id="45954"/>
    <lineage>
        <taxon>Eukaryota</taxon>
        <taxon>Metazoa</taxon>
        <taxon>Spiralia</taxon>
        <taxon>Lophotrochozoa</taxon>
        <taxon>Mollusca</taxon>
        <taxon>Bivalvia</taxon>
        <taxon>Autobranchia</taxon>
        <taxon>Heteroconchia</taxon>
        <taxon>Euheterodonta</taxon>
        <taxon>Imparidentia</taxon>
        <taxon>Neoheterodontei</taxon>
        <taxon>Myida</taxon>
        <taxon>Dreissenoidea</taxon>
        <taxon>Dreissenidae</taxon>
        <taxon>Dreissena</taxon>
    </lineage>
</organism>